<comment type="caution">
    <text evidence="2">The sequence shown here is derived from an EMBL/GenBank/DDBJ whole genome shotgun (WGS) entry which is preliminary data.</text>
</comment>
<dbReference type="EMBL" id="JACASE010000006">
    <property type="protein sequence ID" value="KAF6457404.1"/>
    <property type="molecule type" value="Genomic_DNA"/>
</dbReference>
<feature type="compositionally biased region" description="Polar residues" evidence="1">
    <location>
        <begin position="65"/>
        <end position="79"/>
    </location>
</feature>
<feature type="compositionally biased region" description="Basic and acidic residues" evidence="1">
    <location>
        <begin position="25"/>
        <end position="39"/>
    </location>
</feature>
<evidence type="ECO:0000256" key="1">
    <source>
        <dbReference type="SAM" id="MobiDB-lite"/>
    </source>
</evidence>
<gene>
    <name evidence="2" type="ORF">HJG63_013019</name>
</gene>
<feature type="region of interest" description="Disordered" evidence="1">
    <location>
        <begin position="1"/>
        <end position="79"/>
    </location>
</feature>
<reference evidence="2 3" key="1">
    <citation type="journal article" date="2020" name="Nature">
        <title>Six reference-quality genomes reveal evolution of bat adaptations.</title>
        <authorList>
            <person name="Jebb D."/>
            <person name="Huang Z."/>
            <person name="Pippel M."/>
            <person name="Hughes G.M."/>
            <person name="Lavrichenko K."/>
            <person name="Devanna P."/>
            <person name="Winkler S."/>
            <person name="Jermiin L.S."/>
            <person name="Skirmuntt E.C."/>
            <person name="Katzourakis A."/>
            <person name="Burkitt-Gray L."/>
            <person name="Ray D.A."/>
            <person name="Sullivan K.A.M."/>
            <person name="Roscito J.G."/>
            <person name="Kirilenko B.M."/>
            <person name="Davalos L.M."/>
            <person name="Corthals A.P."/>
            <person name="Power M.L."/>
            <person name="Jones G."/>
            <person name="Ransome R.D."/>
            <person name="Dechmann D.K.N."/>
            <person name="Locatelli A.G."/>
            <person name="Puechmaille S.J."/>
            <person name="Fedrigo O."/>
            <person name="Jarvis E.D."/>
            <person name="Hiller M."/>
            <person name="Vernes S.C."/>
            <person name="Myers E.W."/>
            <person name="Teeling E.C."/>
        </authorList>
    </citation>
    <scope>NUCLEOTIDE SEQUENCE [LARGE SCALE GENOMIC DNA]</scope>
    <source>
        <strain evidence="2">MRouAeg1</strain>
        <tissue evidence="2">Muscle</tissue>
    </source>
</reference>
<proteinExistence type="predicted"/>
<evidence type="ECO:0000313" key="3">
    <source>
        <dbReference type="Proteomes" id="UP000593571"/>
    </source>
</evidence>
<sequence>MSMPLHQISVIPSQDATSARIYRSKTKEKEREEQNEKTLGHSMSHPSSISKAVGPPLASAPVSAFSRTSVTPSNQDICR</sequence>
<organism evidence="2 3">
    <name type="scientific">Rousettus aegyptiacus</name>
    <name type="common">Egyptian fruit bat</name>
    <name type="synonym">Pteropus aegyptiacus</name>
    <dbReference type="NCBI Taxonomy" id="9407"/>
    <lineage>
        <taxon>Eukaryota</taxon>
        <taxon>Metazoa</taxon>
        <taxon>Chordata</taxon>
        <taxon>Craniata</taxon>
        <taxon>Vertebrata</taxon>
        <taxon>Euteleostomi</taxon>
        <taxon>Mammalia</taxon>
        <taxon>Eutheria</taxon>
        <taxon>Laurasiatheria</taxon>
        <taxon>Chiroptera</taxon>
        <taxon>Yinpterochiroptera</taxon>
        <taxon>Pteropodoidea</taxon>
        <taxon>Pteropodidae</taxon>
        <taxon>Rousettinae</taxon>
        <taxon>Rousettus</taxon>
    </lineage>
</organism>
<evidence type="ECO:0000313" key="2">
    <source>
        <dbReference type="EMBL" id="KAF6457404.1"/>
    </source>
</evidence>
<dbReference type="Proteomes" id="UP000593571">
    <property type="component" value="Unassembled WGS sequence"/>
</dbReference>
<name>A0A7J8GBC9_ROUAE</name>
<keyword evidence="3" id="KW-1185">Reference proteome</keyword>
<protein>
    <submittedName>
        <fullName evidence="2">Uncharacterized protein</fullName>
    </submittedName>
</protein>
<dbReference type="AlphaFoldDB" id="A0A7J8GBC9"/>
<accession>A0A7J8GBC9</accession>